<evidence type="ECO:0000313" key="8">
    <source>
        <dbReference type="Proteomes" id="UP000254060"/>
    </source>
</evidence>
<protein>
    <submittedName>
        <fullName evidence="7">DEAD-box ATP-dependent RNA helicase CshB</fullName>
        <ecNumber evidence="7">3.6.4.13</ecNumber>
    </submittedName>
</protein>
<dbReference type="PANTHER" id="PTHR47963:SF7">
    <property type="entry name" value="ATP-DEPENDENT RNA HELICASE YFML-RELATED"/>
    <property type="match status" value="1"/>
</dbReference>
<dbReference type="SMART" id="SM00490">
    <property type="entry name" value="HELICc"/>
    <property type="match status" value="1"/>
</dbReference>
<dbReference type="SUPFAM" id="SSF52540">
    <property type="entry name" value="P-loop containing nucleoside triphosphate hydrolases"/>
    <property type="match status" value="2"/>
</dbReference>
<dbReference type="Pfam" id="PF00270">
    <property type="entry name" value="DEAD"/>
    <property type="match status" value="1"/>
</dbReference>
<feature type="domain" description="Helicase C-terminal" evidence="6">
    <location>
        <begin position="222"/>
        <end position="366"/>
    </location>
</feature>
<dbReference type="InterPro" id="IPR001650">
    <property type="entry name" value="Helicase_C-like"/>
</dbReference>
<dbReference type="STRING" id="1397694.GCA_000702585_02928"/>
<dbReference type="CDD" id="cd18787">
    <property type="entry name" value="SF2_C_DEAD"/>
    <property type="match status" value="1"/>
</dbReference>
<evidence type="ECO:0000256" key="4">
    <source>
        <dbReference type="ARBA" id="ARBA00022840"/>
    </source>
</evidence>
<dbReference type="Gene3D" id="3.40.50.300">
    <property type="entry name" value="P-loop containing nucleotide triphosphate hydrolases"/>
    <property type="match status" value="2"/>
</dbReference>
<dbReference type="SMART" id="SM00487">
    <property type="entry name" value="DEXDc"/>
    <property type="match status" value="1"/>
</dbReference>
<dbReference type="InterPro" id="IPR011545">
    <property type="entry name" value="DEAD/DEAH_box_helicase_dom"/>
</dbReference>
<sequence>MNFTKPFINEAWQRLGFTEPMPVQAEAFPPLLEGKDVTIEAPTGTGKTLAYLLPAIEKIDASNDRIQVVIVAPTRELVMQIQAVAQRFTEKGDVRIASFIGGVELKRQIDRLKKKPHLIVGTPGRLVELIDKKKLKLHETHTIVIDEADQIIDSGLTEAAERIIKHTASNRQIALVSATLTDTLQAWAAPFLPEPVHIKIERAVSAQVTYGYMLTTRRYKPELLRRLSHVDGVKALAFINNRSFLPPLKGELEKMNVNYRMLDSLKGKRERVETLREFRKGEYPLLITTGLAARGLDIEEVTHVVHFDLPESIDDFIHRSGRTARGNAAGTVLSLVTDEDLKHLKSFARQLGVELKELEIYRGDVIEKRIEDKPPVVKRPANKRGPRR</sequence>
<accession>A0A377FW49</accession>
<dbReference type="RefSeq" id="WP_051638926.1">
    <property type="nucleotide sequence ID" value="NZ_UGGP01000001.1"/>
</dbReference>
<keyword evidence="3 7" id="KW-0347">Helicase</keyword>
<keyword evidence="4" id="KW-0067">ATP-binding</keyword>
<evidence type="ECO:0000313" key="7">
    <source>
        <dbReference type="EMBL" id="STO09047.1"/>
    </source>
</evidence>
<dbReference type="CDD" id="cd00268">
    <property type="entry name" value="DEADc"/>
    <property type="match status" value="1"/>
</dbReference>
<dbReference type="GO" id="GO:0003724">
    <property type="term" value="F:RNA helicase activity"/>
    <property type="evidence" value="ECO:0007669"/>
    <property type="project" value="UniProtKB-EC"/>
</dbReference>
<dbReference type="GO" id="GO:0009409">
    <property type="term" value="P:response to cold"/>
    <property type="evidence" value="ECO:0007669"/>
    <property type="project" value="TreeGrafter"/>
</dbReference>
<evidence type="ECO:0000259" key="6">
    <source>
        <dbReference type="PROSITE" id="PS51194"/>
    </source>
</evidence>
<organism evidence="7 8">
    <name type="scientific">Exiguobacterium aurantiacum</name>
    <dbReference type="NCBI Taxonomy" id="33987"/>
    <lineage>
        <taxon>Bacteria</taxon>
        <taxon>Bacillati</taxon>
        <taxon>Bacillota</taxon>
        <taxon>Bacilli</taxon>
        <taxon>Bacillales</taxon>
        <taxon>Bacillales Family XII. Incertae Sedis</taxon>
        <taxon>Exiguobacterium</taxon>
    </lineage>
</organism>
<evidence type="ECO:0000256" key="1">
    <source>
        <dbReference type="ARBA" id="ARBA00022741"/>
    </source>
</evidence>
<dbReference type="GO" id="GO:0005840">
    <property type="term" value="C:ribosome"/>
    <property type="evidence" value="ECO:0007669"/>
    <property type="project" value="TreeGrafter"/>
</dbReference>
<dbReference type="OrthoDB" id="9805696at2"/>
<dbReference type="PANTHER" id="PTHR47963">
    <property type="entry name" value="DEAD-BOX ATP-DEPENDENT RNA HELICASE 47, MITOCHONDRIAL"/>
    <property type="match status" value="1"/>
</dbReference>
<feature type="domain" description="Helicase ATP-binding" evidence="5">
    <location>
        <begin position="28"/>
        <end position="198"/>
    </location>
</feature>
<gene>
    <name evidence="7" type="primary">cshB_2</name>
    <name evidence="7" type="ORF">NCTC13163_02442</name>
</gene>
<evidence type="ECO:0000256" key="3">
    <source>
        <dbReference type="ARBA" id="ARBA00022806"/>
    </source>
</evidence>
<dbReference type="PROSITE" id="PS51194">
    <property type="entry name" value="HELICASE_CTER"/>
    <property type="match status" value="1"/>
</dbReference>
<evidence type="ECO:0000256" key="2">
    <source>
        <dbReference type="ARBA" id="ARBA00022801"/>
    </source>
</evidence>
<dbReference type="GO" id="GO:0005524">
    <property type="term" value="F:ATP binding"/>
    <property type="evidence" value="ECO:0007669"/>
    <property type="project" value="UniProtKB-KW"/>
</dbReference>
<reference evidence="7 8" key="1">
    <citation type="submission" date="2018-06" db="EMBL/GenBank/DDBJ databases">
        <authorList>
            <consortium name="Pathogen Informatics"/>
            <person name="Doyle S."/>
        </authorList>
    </citation>
    <scope>NUCLEOTIDE SEQUENCE [LARGE SCALE GENOMIC DNA]</scope>
    <source>
        <strain evidence="7 8">NCTC13163</strain>
    </source>
</reference>
<dbReference type="EMBL" id="UGGP01000001">
    <property type="protein sequence ID" value="STO09047.1"/>
    <property type="molecule type" value="Genomic_DNA"/>
</dbReference>
<dbReference type="AlphaFoldDB" id="A0A377FW49"/>
<keyword evidence="1" id="KW-0547">Nucleotide-binding</keyword>
<dbReference type="InterPro" id="IPR044742">
    <property type="entry name" value="DEAD/DEAH_RhlB"/>
</dbReference>
<dbReference type="InterPro" id="IPR027417">
    <property type="entry name" value="P-loop_NTPase"/>
</dbReference>
<dbReference type="GO" id="GO:0016787">
    <property type="term" value="F:hydrolase activity"/>
    <property type="evidence" value="ECO:0007669"/>
    <property type="project" value="UniProtKB-KW"/>
</dbReference>
<dbReference type="InterPro" id="IPR050547">
    <property type="entry name" value="DEAD_box_RNA_helicases"/>
</dbReference>
<dbReference type="InterPro" id="IPR014001">
    <property type="entry name" value="Helicase_ATP-bd"/>
</dbReference>
<evidence type="ECO:0000259" key="5">
    <source>
        <dbReference type="PROSITE" id="PS51192"/>
    </source>
</evidence>
<dbReference type="Pfam" id="PF00271">
    <property type="entry name" value="Helicase_C"/>
    <property type="match status" value="1"/>
</dbReference>
<keyword evidence="2 7" id="KW-0378">Hydrolase</keyword>
<dbReference type="GO" id="GO:0033592">
    <property type="term" value="F:RNA strand annealing activity"/>
    <property type="evidence" value="ECO:0007669"/>
    <property type="project" value="TreeGrafter"/>
</dbReference>
<dbReference type="GO" id="GO:0005829">
    <property type="term" value="C:cytosol"/>
    <property type="evidence" value="ECO:0007669"/>
    <property type="project" value="TreeGrafter"/>
</dbReference>
<dbReference type="PROSITE" id="PS51192">
    <property type="entry name" value="HELICASE_ATP_BIND_1"/>
    <property type="match status" value="1"/>
</dbReference>
<proteinExistence type="predicted"/>
<name>A0A377FW49_9BACL</name>
<dbReference type="Proteomes" id="UP000254060">
    <property type="component" value="Unassembled WGS sequence"/>
</dbReference>
<dbReference type="EC" id="3.6.4.13" evidence="7"/>